<dbReference type="RefSeq" id="WP_231324034.1">
    <property type="nucleotide sequence ID" value="NZ_CP088156.1"/>
</dbReference>
<organism evidence="2 3">
    <name type="scientific">Bradyrhizobium ontarionense</name>
    <dbReference type="NCBI Taxonomy" id="2898149"/>
    <lineage>
        <taxon>Bacteria</taxon>
        <taxon>Pseudomonadati</taxon>
        <taxon>Pseudomonadota</taxon>
        <taxon>Alphaproteobacteria</taxon>
        <taxon>Hyphomicrobiales</taxon>
        <taxon>Nitrobacteraceae</taxon>
        <taxon>Bradyrhizobium</taxon>
    </lineage>
</organism>
<protein>
    <submittedName>
        <fullName evidence="2">Uncharacterized protein</fullName>
    </submittedName>
</protein>
<keyword evidence="3" id="KW-1185">Reference proteome</keyword>
<accession>A0ABY3RFV0</accession>
<evidence type="ECO:0000256" key="1">
    <source>
        <dbReference type="SAM" id="MobiDB-lite"/>
    </source>
</evidence>
<reference evidence="2" key="1">
    <citation type="journal article" date="2024" name="Antonie Van Leeuwenhoek">
        <title>Bradyrhizobium ontarionense sp. nov., a novel bacterial symbiont isolated from Aeschynomene indica (Indian jointvetch), harbours photosynthesis, nitrogen fixation and nitrous oxide (N2O) reductase genes.</title>
        <authorList>
            <person name="Bromfield E.S.P."/>
            <person name="Cloutier S."/>
        </authorList>
    </citation>
    <scope>NUCLEOTIDE SEQUENCE</scope>
    <source>
        <strain evidence="2">A19</strain>
    </source>
</reference>
<evidence type="ECO:0000313" key="2">
    <source>
        <dbReference type="EMBL" id="UFZ05677.1"/>
    </source>
</evidence>
<name>A0ABY3RFV0_9BRAD</name>
<sequence>MSVATEHALATIASILDQPEAAKPADRTTPAKRASATVVPFDQADGYTKVGPGPISAIRFRWTARRGDDGYYVDETVGPTSIAVSSGPMTAEAAVELVDTRAREAAERFEALKNEMTGKGPTAPFLPNGTGEK</sequence>
<gene>
    <name evidence="2" type="ORF">LQG66_05015</name>
</gene>
<proteinExistence type="predicted"/>
<dbReference type="EMBL" id="CP088156">
    <property type="protein sequence ID" value="UFZ05677.1"/>
    <property type="molecule type" value="Genomic_DNA"/>
</dbReference>
<evidence type="ECO:0000313" key="3">
    <source>
        <dbReference type="Proteomes" id="UP001431010"/>
    </source>
</evidence>
<dbReference type="Proteomes" id="UP001431010">
    <property type="component" value="Chromosome"/>
</dbReference>
<feature type="region of interest" description="Disordered" evidence="1">
    <location>
        <begin position="112"/>
        <end position="133"/>
    </location>
</feature>